<sequence length="620" mass="66749">MTRSARLIGSRRSGGGVGSLAFSPWMPIDALLWVVMFMAALWMRYDFSVEEVFTTLGTSRFYVVLLGVVAFSWAAGWLAGLYRGRFIPGSLLETSVLVVVFAGASLVVFAGHLVGESFVGVPRSTALVAGAFTILAALVLRSLVRRKELFGAGAAAGAEPVLVFGAGDGGRQLVGQLRRSSVSRFRPVAILDDDPAKQGLVVDGVRVRGTREHIAHFAHKLGAGTLLVAVPSLPGDELVDIRDRAEEAGLHVLVLPPIDSMMKARVAVDELRGINVTDLLGRAPARLNQTQIAEYIRGKRIMVTGAGGSIGSELCRQLVRFRPGELMMLDRDESGLHAVQLSIQDQAMLDGEDTILASIRDREAIAEIFAKRKPQIVFHAAALKHMPLLEHYPLEALKTNVVGTLNLLDAAEASGVETFVNISTDKAASPSTSLGTSKRIAERLTAARAATAHNAKYASVRFGNVLGSRGSVLTVFEKQIKDGGPVTVTDPDVTRYFMTIPEACQLVLQAAVVGDSGDTLVLDMGEPVRIADVARTLIQQSGKDIEIVYTGLRENEKAAEELFDKTEVPIAGKKHEALSQVRVPPLDLAPEELACLEEHEIARRWMEVHANPSTPIITAR</sequence>
<keyword evidence="2" id="KW-1133">Transmembrane helix</keyword>
<evidence type="ECO:0000256" key="1">
    <source>
        <dbReference type="ARBA" id="ARBA00007430"/>
    </source>
</evidence>
<dbReference type="CDD" id="cd05237">
    <property type="entry name" value="UDP_invert_4-6DH_SDR_e"/>
    <property type="match status" value="1"/>
</dbReference>
<comment type="caution">
    <text evidence="4">The sequence shown here is derived from an EMBL/GenBank/DDBJ whole genome shotgun (WGS) entry which is preliminary data.</text>
</comment>
<dbReference type="Pfam" id="PF13727">
    <property type="entry name" value="CoA_binding_3"/>
    <property type="match status" value="1"/>
</dbReference>
<protein>
    <recommendedName>
        <fullName evidence="3">Polysaccharide biosynthesis protein CapD-like domain-containing protein</fullName>
    </recommendedName>
</protein>
<proteinExistence type="inferred from homology"/>
<dbReference type="InterPro" id="IPR051203">
    <property type="entry name" value="Polysaccharide_Synthase-Rel"/>
</dbReference>
<evidence type="ECO:0000313" key="5">
    <source>
        <dbReference type="Proteomes" id="UP000218810"/>
    </source>
</evidence>
<reference evidence="5" key="1">
    <citation type="submission" date="2017-09" db="EMBL/GenBank/DDBJ databases">
        <authorList>
            <person name="Zhang Y."/>
            <person name="Huang X."/>
            <person name="Liu J."/>
            <person name="Lu L."/>
            <person name="Peng K."/>
        </authorList>
    </citation>
    <scope>NUCLEOTIDE SEQUENCE [LARGE SCALE GENOMIC DNA]</scope>
    <source>
        <strain evidence="5">S-XJ-1</strain>
    </source>
</reference>
<dbReference type="OrthoDB" id="9803111at2"/>
<dbReference type="Gene3D" id="3.40.50.720">
    <property type="entry name" value="NAD(P)-binding Rossmann-like Domain"/>
    <property type="match status" value="2"/>
</dbReference>
<feature type="domain" description="Polysaccharide biosynthesis protein CapD-like" evidence="3">
    <location>
        <begin position="301"/>
        <end position="568"/>
    </location>
</feature>
<dbReference type="Pfam" id="PF02719">
    <property type="entry name" value="Polysacc_synt_2"/>
    <property type="match status" value="1"/>
</dbReference>
<keyword evidence="2" id="KW-0812">Transmembrane</keyword>
<organism evidence="4 5">
    <name type="scientific">Dietzia natronolimnaea</name>
    <dbReference type="NCBI Taxonomy" id="161920"/>
    <lineage>
        <taxon>Bacteria</taxon>
        <taxon>Bacillati</taxon>
        <taxon>Actinomycetota</taxon>
        <taxon>Actinomycetes</taxon>
        <taxon>Mycobacteriales</taxon>
        <taxon>Dietziaceae</taxon>
        <taxon>Dietzia</taxon>
    </lineage>
</organism>
<feature type="transmembrane region" description="Helical" evidence="2">
    <location>
        <begin position="126"/>
        <end position="144"/>
    </location>
</feature>
<accession>A0A2A2WT26</accession>
<gene>
    <name evidence="4" type="ORF">CEY15_04810</name>
</gene>
<feature type="transmembrane region" description="Helical" evidence="2">
    <location>
        <begin position="94"/>
        <end position="114"/>
    </location>
</feature>
<dbReference type="PANTHER" id="PTHR43318">
    <property type="entry name" value="UDP-N-ACETYLGLUCOSAMINE 4,6-DEHYDRATASE"/>
    <property type="match status" value="1"/>
</dbReference>
<dbReference type="Proteomes" id="UP000218810">
    <property type="component" value="Unassembled WGS sequence"/>
</dbReference>
<evidence type="ECO:0000256" key="2">
    <source>
        <dbReference type="SAM" id="Phobius"/>
    </source>
</evidence>
<evidence type="ECO:0000259" key="3">
    <source>
        <dbReference type="Pfam" id="PF02719"/>
    </source>
</evidence>
<dbReference type="InterPro" id="IPR036291">
    <property type="entry name" value="NAD(P)-bd_dom_sf"/>
</dbReference>
<keyword evidence="2" id="KW-0472">Membrane</keyword>
<dbReference type="SUPFAM" id="SSF51735">
    <property type="entry name" value="NAD(P)-binding Rossmann-fold domains"/>
    <property type="match status" value="2"/>
</dbReference>
<feature type="transmembrane region" description="Helical" evidence="2">
    <location>
        <begin position="20"/>
        <end position="41"/>
    </location>
</feature>
<dbReference type="EMBL" id="NTGA01000007">
    <property type="protein sequence ID" value="PAY24305.1"/>
    <property type="molecule type" value="Genomic_DNA"/>
</dbReference>
<evidence type="ECO:0000313" key="4">
    <source>
        <dbReference type="EMBL" id="PAY24305.1"/>
    </source>
</evidence>
<comment type="similarity">
    <text evidence="1">Belongs to the polysaccharide synthase family.</text>
</comment>
<dbReference type="PANTHER" id="PTHR43318:SF1">
    <property type="entry name" value="POLYSACCHARIDE BIOSYNTHESIS PROTEIN EPSC-RELATED"/>
    <property type="match status" value="1"/>
</dbReference>
<feature type="transmembrane region" description="Helical" evidence="2">
    <location>
        <begin position="61"/>
        <end position="82"/>
    </location>
</feature>
<dbReference type="InterPro" id="IPR003869">
    <property type="entry name" value="Polysac_CapD-like"/>
</dbReference>
<keyword evidence="5" id="KW-1185">Reference proteome</keyword>
<dbReference type="AlphaFoldDB" id="A0A2A2WT26"/>
<name>A0A2A2WT26_9ACTN</name>